<reference evidence="2" key="1">
    <citation type="submission" date="2018-12" db="EMBL/GenBank/DDBJ databases">
        <title>Novel natural products biosynthetic potential of the class Ktedonobacteria.</title>
        <authorList>
            <person name="Zheng Y."/>
            <person name="Saitou A."/>
            <person name="Wang C.M."/>
            <person name="Toyoda A."/>
            <person name="Minakuchi Y."/>
            <person name="Sekiguchi Y."/>
            <person name="Ueda K."/>
            <person name="Takano H."/>
            <person name="Sakai Y."/>
            <person name="Yokota A."/>
            <person name="Yabe S."/>
        </authorList>
    </citation>
    <scope>NUCLEOTIDE SEQUENCE</scope>
    <source>
        <strain evidence="2">A3-2</strain>
    </source>
</reference>
<dbReference type="AlphaFoldDB" id="A0A455T675"/>
<sequence>MYRLRLHRVLREKAVSAERLAQLASVPETTIKRMLKDPGYMPPASTLAKIARALHVSMGDLLEEIPDR</sequence>
<dbReference type="EMBL" id="AP019377">
    <property type="protein sequence ID" value="BBH93134.1"/>
    <property type="molecule type" value="Genomic_DNA"/>
</dbReference>
<organism evidence="2">
    <name type="scientific">Thermogemmatispora argillosa</name>
    <dbReference type="NCBI Taxonomy" id="2045280"/>
    <lineage>
        <taxon>Bacteria</taxon>
        <taxon>Bacillati</taxon>
        <taxon>Chloroflexota</taxon>
        <taxon>Ktedonobacteria</taxon>
        <taxon>Thermogemmatisporales</taxon>
        <taxon>Thermogemmatisporaceae</taxon>
        <taxon>Thermogemmatispora</taxon>
    </lineage>
</organism>
<dbReference type="Pfam" id="PF13443">
    <property type="entry name" value="HTH_26"/>
    <property type="match status" value="1"/>
</dbReference>
<evidence type="ECO:0000313" key="2">
    <source>
        <dbReference type="EMBL" id="BBH93134.1"/>
    </source>
</evidence>
<accession>A0A455T675</accession>
<dbReference type="InterPro" id="IPR010982">
    <property type="entry name" value="Lambda_DNA-bd_dom_sf"/>
</dbReference>
<dbReference type="InterPro" id="IPR001387">
    <property type="entry name" value="Cro/C1-type_HTH"/>
</dbReference>
<dbReference type="Gene3D" id="1.10.260.40">
    <property type="entry name" value="lambda repressor-like DNA-binding domains"/>
    <property type="match status" value="1"/>
</dbReference>
<dbReference type="GO" id="GO:0003677">
    <property type="term" value="F:DNA binding"/>
    <property type="evidence" value="ECO:0007669"/>
    <property type="project" value="InterPro"/>
</dbReference>
<dbReference type="CDD" id="cd00093">
    <property type="entry name" value="HTH_XRE"/>
    <property type="match status" value="1"/>
</dbReference>
<gene>
    <name evidence="2" type="ORF">KTA_13330</name>
</gene>
<proteinExistence type="predicted"/>
<dbReference type="SMART" id="SM00530">
    <property type="entry name" value="HTH_XRE"/>
    <property type="match status" value="1"/>
</dbReference>
<name>A0A455T675_9CHLR</name>
<protein>
    <recommendedName>
        <fullName evidence="1">HTH cro/C1-type domain-containing protein</fullName>
    </recommendedName>
</protein>
<evidence type="ECO:0000259" key="1">
    <source>
        <dbReference type="PROSITE" id="PS50943"/>
    </source>
</evidence>
<feature type="domain" description="HTH cro/C1-type" evidence="1">
    <location>
        <begin position="20"/>
        <end position="61"/>
    </location>
</feature>
<dbReference type="PROSITE" id="PS50943">
    <property type="entry name" value="HTH_CROC1"/>
    <property type="match status" value="1"/>
</dbReference>
<dbReference type="SUPFAM" id="SSF47413">
    <property type="entry name" value="lambda repressor-like DNA-binding domains"/>
    <property type="match status" value="1"/>
</dbReference>